<dbReference type="InterPro" id="IPR017517">
    <property type="entry name" value="Maleyloyr_isom"/>
</dbReference>
<evidence type="ECO:0000313" key="3">
    <source>
        <dbReference type="Proteomes" id="UP000246018"/>
    </source>
</evidence>
<accession>A0A2T8F953</accession>
<protein>
    <submittedName>
        <fullName evidence="2">Maleylpyruvate isomerase family mycothiol-dependent enzyme</fullName>
    </submittedName>
</protein>
<sequence length="259" mass="28259">MTSDLAAHLEGLRTALAAMVRYADRAGLSAPVPTTPDWTVRRLVAHQGMVHRWAAAIIRGDDVDQAGAAAAFEAEGRSTPDPLEWLRDGAIELVTAICRAPDDLDALVFLADAPPPKRFWARRQCHETTIHAVDALSAQLGRYPVAADAGWIPPELALDGIDELLSGFLPRPVSRLRSEDPQRIVVLPEEGDTAWQVDVSTAPPVTTRLPRRDAPSDADTLLAGGAVGLYLTLWNRSDEVAPTGDWDLWRDSAQVRWTR</sequence>
<dbReference type="EMBL" id="QDGZ01000005">
    <property type="protein sequence ID" value="PVG82261.1"/>
    <property type="molecule type" value="Genomic_DNA"/>
</dbReference>
<dbReference type="InterPro" id="IPR034660">
    <property type="entry name" value="DinB/YfiT-like"/>
</dbReference>
<proteinExistence type="predicted"/>
<dbReference type="Pfam" id="PF11716">
    <property type="entry name" value="MDMPI_N"/>
    <property type="match status" value="1"/>
</dbReference>
<feature type="domain" description="Mycothiol-dependent maleylpyruvate isomerase metal-binding" evidence="1">
    <location>
        <begin position="12"/>
        <end position="135"/>
    </location>
</feature>
<dbReference type="GO" id="GO:0046872">
    <property type="term" value="F:metal ion binding"/>
    <property type="evidence" value="ECO:0007669"/>
    <property type="project" value="InterPro"/>
</dbReference>
<evidence type="ECO:0000313" key="2">
    <source>
        <dbReference type="EMBL" id="PVG82261.1"/>
    </source>
</evidence>
<dbReference type="PANTHER" id="PTHR40758">
    <property type="entry name" value="CONSERVED PROTEIN"/>
    <property type="match status" value="1"/>
</dbReference>
<dbReference type="SUPFAM" id="SSF109854">
    <property type="entry name" value="DinB/YfiT-like putative metalloenzymes"/>
    <property type="match status" value="1"/>
</dbReference>
<keyword evidence="2" id="KW-0413">Isomerase</keyword>
<name>A0A2T8F953_9ACTN</name>
<dbReference type="Proteomes" id="UP000246018">
    <property type="component" value="Unassembled WGS sequence"/>
</dbReference>
<dbReference type="NCBIfam" id="TIGR03083">
    <property type="entry name" value="maleylpyruvate isomerase family mycothiol-dependent enzyme"/>
    <property type="match status" value="1"/>
</dbReference>
<keyword evidence="3" id="KW-1185">Reference proteome</keyword>
<gene>
    <name evidence="2" type="ORF">DDE18_12240</name>
</gene>
<dbReference type="RefSeq" id="WP_116572565.1">
    <property type="nucleotide sequence ID" value="NZ_QDGZ01000005.1"/>
</dbReference>
<dbReference type="GO" id="GO:0016853">
    <property type="term" value="F:isomerase activity"/>
    <property type="evidence" value="ECO:0007669"/>
    <property type="project" value="UniProtKB-KW"/>
</dbReference>
<reference evidence="2 3" key="1">
    <citation type="submission" date="2018-04" db="EMBL/GenBank/DDBJ databases">
        <title>Genome of Nocardioides gansuensis WSJ-1.</title>
        <authorList>
            <person name="Wu S."/>
            <person name="Wang G."/>
        </authorList>
    </citation>
    <scope>NUCLEOTIDE SEQUENCE [LARGE SCALE GENOMIC DNA]</scope>
    <source>
        <strain evidence="2 3">WSJ-1</strain>
    </source>
</reference>
<dbReference type="GO" id="GO:0005886">
    <property type="term" value="C:plasma membrane"/>
    <property type="evidence" value="ECO:0007669"/>
    <property type="project" value="TreeGrafter"/>
</dbReference>
<dbReference type="AlphaFoldDB" id="A0A2T8F953"/>
<evidence type="ECO:0000259" key="1">
    <source>
        <dbReference type="Pfam" id="PF11716"/>
    </source>
</evidence>
<dbReference type="InterPro" id="IPR024344">
    <property type="entry name" value="MDMPI_metal-binding"/>
</dbReference>
<organism evidence="2 3">
    <name type="scientific">Nocardioides gansuensis</name>
    <dbReference type="NCBI Taxonomy" id="2138300"/>
    <lineage>
        <taxon>Bacteria</taxon>
        <taxon>Bacillati</taxon>
        <taxon>Actinomycetota</taxon>
        <taxon>Actinomycetes</taxon>
        <taxon>Propionibacteriales</taxon>
        <taxon>Nocardioidaceae</taxon>
        <taxon>Nocardioides</taxon>
    </lineage>
</organism>
<comment type="caution">
    <text evidence="2">The sequence shown here is derived from an EMBL/GenBank/DDBJ whole genome shotgun (WGS) entry which is preliminary data.</text>
</comment>
<dbReference type="OrthoDB" id="3671213at2"/>
<dbReference type="PANTHER" id="PTHR40758:SF1">
    <property type="entry name" value="CONSERVED PROTEIN"/>
    <property type="match status" value="1"/>
</dbReference>
<keyword evidence="2" id="KW-0670">Pyruvate</keyword>